<proteinExistence type="predicted"/>
<dbReference type="EMBL" id="JAAAPO010000001">
    <property type="protein sequence ID" value="NBC35127.1"/>
    <property type="molecule type" value="Genomic_DNA"/>
</dbReference>
<protein>
    <submittedName>
        <fullName evidence="2">TIM barrel protein</fullName>
    </submittedName>
</protein>
<dbReference type="InterPro" id="IPR050312">
    <property type="entry name" value="IolE/XylAMocC-like"/>
</dbReference>
<reference evidence="3" key="1">
    <citation type="submission" date="2020-01" db="EMBL/GenBank/DDBJ databases">
        <title>Sphingomonas sp. strain CSW-10.</title>
        <authorList>
            <person name="Chen W.-M."/>
        </authorList>
    </citation>
    <scope>NUCLEOTIDE SEQUENCE [LARGE SCALE GENOMIC DNA]</scope>
    <source>
        <strain evidence="3">FSY-8</strain>
    </source>
</reference>
<dbReference type="InterPro" id="IPR036237">
    <property type="entry name" value="Xyl_isomerase-like_sf"/>
</dbReference>
<name>A0ABW9X9C3_9SPHN</name>
<dbReference type="SUPFAM" id="SSF51658">
    <property type="entry name" value="Xylose isomerase-like"/>
    <property type="match status" value="1"/>
</dbReference>
<accession>A0ABW9X9C3</accession>
<dbReference type="PANTHER" id="PTHR12110:SF41">
    <property type="entry name" value="INOSOSE DEHYDRATASE"/>
    <property type="match status" value="1"/>
</dbReference>
<evidence type="ECO:0000259" key="1">
    <source>
        <dbReference type="Pfam" id="PF01261"/>
    </source>
</evidence>
<comment type="caution">
    <text evidence="2">The sequence shown here is derived from an EMBL/GenBank/DDBJ whole genome shotgun (WGS) entry which is preliminary data.</text>
</comment>
<dbReference type="Proteomes" id="UP000753724">
    <property type="component" value="Unassembled WGS sequence"/>
</dbReference>
<keyword evidence="3" id="KW-1185">Reference proteome</keyword>
<dbReference type="PANTHER" id="PTHR12110">
    <property type="entry name" value="HYDROXYPYRUVATE ISOMERASE"/>
    <property type="match status" value="1"/>
</dbReference>
<sequence length="322" mass="34716">MTLRWSYALNQWNNGHDRFVLREAHANAFKTLAISGFDAVEIPCGSGRWEPLGRKDWIEKFYGSVAGLRADMAACGIKAASSFLFNPAEPIFEEGAYGLSVLNPADHGRIVNTLRQYAELLPALGGDTLVVRALPNWSEKASVDLATMQVAADGWNAVGAMLAPHGVKLALNFDCVTMARTGDDMALLLDLCDPETVGLSLDTADAAIMGLDPVALMGRFAGRLVHVQLKNALERDTLGEYRLPFPDKFMLAGGGARKVARWYGELESEAGIVDIAACHAALVAQGYAGWVVVESDQSPVPATSAMLNGWFVKNRLKHAELA</sequence>
<dbReference type="InterPro" id="IPR013022">
    <property type="entry name" value="Xyl_isomerase-like_TIM-brl"/>
</dbReference>
<feature type="domain" description="Xylose isomerase-like TIM barrel" evidence="1">
    <location>
        <begin position="32"/>
        <end position="297"/>
    </location>
</feature>
<dbReference type="Gene3D" id="3.20.20.150">
    <property type="entry name" value="Divalent-metal-dependent TIM barrel enzymes"/>
    <property type="match status" value="1"/>
</dbReference>
<evidence type="ECO:0000313" key="2">
    <source>
        <dbReference type="EMBL" id="NBC35127.1"/>
    </source>
</evidence>
<gene>
    <name evidence="2" type="ORF">GTZ99_00975</name>
</gene>
<dbReference type="Pfam" id="PF01261">
    <property type="entry name" value="AP_endonuc_2"/>
    <property type="match status" value="1"/>
</dbReference>
<organism evidence="2 3">
    <name type="scientific">Novosphingobium ovatum</name>
    <dbReference type="NCBI Taxonomy" id="1908523"/>
    <lineage>
        <taxon>Bacteria</taxon>
        <taxon>Pseudomonadati</taxon>
        <taxon>Pseudomonadota</taxon>
        <taxon>Alphaproteobacteria</taxon>
        <taxon>Sphingomonadales</taxon>
        <taxon>Sphingomonadaceae</taxon>
        <taxon>Novosphingobium</taxon>
    </lineage>
</organism>
<dbReference type="RefSeq" id="WP_161716418.1">
    <property type="nucleotide sequence ID" value="NZ_JAAAPO010000001.1"/>
</dbReference>
<evidence type="ECO:0000313" key="3">
    <source>
        <dbReference type="Proteomes" id="UP000753724"/>
    </source>
</evidence>